<dbReference type="GO" id="GO:0005634">
    <property type="term" value="C:nucleus"/>
    <property type="evidence" value="ECO:0007669"/>
    <property type="project" value="UniProtKB-SubCell"/>
</dbReference>
<evidence type="ECO:0000256" key="2">
    <source>
        <dbReference type="ARBA" id="ARBA00022737"/>
    </source>
</evidence>
<dbReference type="InterPro" id="IPR029240">
    <property type="entry name" value="MMS19_N"/>
</dbReference>
<dbReference type="GO" id="GO:0051604">
    <property type="term" value="P:protein maturation"/>
    <property type="evidence" value="ECO:0007669"/>
    <property type="project" value="UniProtKB-UniRule"/>
</dbReference>
<evidence type="ECO:0000313" key="7">
    <source>
        <dbReference type="EMBL" id="CAK9153494.1"/>
    </source>
</evidence>
<dbReference type="Proteomes" id="UP001642360">
    <property type="component" value="Unassembled WGS sequence"/>
</dbReference>
<feature type="domain" description="MMS19 N-terminal" evidence="6">
    <location>
        <begin position="46"/>
        <end position="312"/>
    </location>
</feature>
<gene>
    <name evidence="7" type="ORF">ILEXP_LOCUS21762</name>
</gene>
<dbReference type="AlphaFoldDB" id="A0ABC8S8G6"/>
<dbReference type="InterPro" id="IPR039920">
    <property type="entry name" value="MMS19"/>
</dbReference>
<evidence type="ECO:0000259" key="6">
    <source>
        <dbReference type="Pfam" id="PF14500"/>
    </source>
</evidence>
<dbReference type="SUPFAM" id="SSF48371">
    <property type="entry name" value="ARM repeat"/>
    <property type="match status" value="1"/>
</dbReference>
<comment type="caution">
    <text evidence="7">The sequence shown here is derived from an EMBL/GenBank/DDBJ whole genome shotgun (WGS) entry which is preliminary data.</text>
</comment>
<dbReference type="PANTHER" id="PTHR12891">
    <property type="entry name" value="DNA REPAIR/TRANSCRIPTION PROTEIN MET18/MMS19"/>
    <property type="match status" value="1"/>
</dbReference>
<evidence type="ECO:0000256" key="4">
    <source>
        <dbReference type="RuleBase" id="RU367072"/>
    </source>
</evidence>
<dbReference type="PANTHER" id="PTHR12891:SF0">
    <property type="entry name" value="MMS19 NUCLEOTIDE EXCISION REPAIR PROTEIN HOMOLOG"/>
    <property type="match status" value="1"/>
</dbReference>
<evidence type="ECO:0000313" key="8">
    <source>
        <dbReference type="Proteomes" id="UP001642360"/>
    </source>
</evidence>
<evidence type="ECO:0000256" key="1">
    <source>
        <dbReference type="ARBA" id="ARBA00004123"/>
    </source>
</evidence>
<keyword evidence="3 4" id="KW-0539">Nucleus</keyword>
<comment type="similarity">
    <text evidence="4">Belongs to the MET18/MMS19 family.</text>
</comment>
<dbReference type="Pfam" id="PF12460">
    <property type="entry name" value="MMS19_C"/>
    <property type="match status" value="1"/>
</dbReference>
<accession>A0ABC8S8G6</accession>
<dbReference type="EMBL" id="CAUOFW020002403">
    <property type="protein sequence ID" value="CAK9153494.1"/>
    <property type="molecule type" value="Genomic_DNA"/>
</dbReference>
<dbReference type="InterPro" id="IPR016024">
    <property type="entry name" value="ARM-type_fold"/>
</dbReference>
<reference evidence="7 8" key="1">
    <citation type="submission" date="2024-02" db="EMBL/GenBank/DDBJ databases">
        <authorList>
            <person name="Vignale AGUSTIN F."/>
            <person name="Sosa J E."/>
            <person name="Modenutti C."/>
        </authorList>
    </citation>
    <scope>NUCLEOTIDE SEQUENCE [LARGE SCALE GENOMIC DNA]</scope>
</reference>
<comment type="function">
    <text evidence="4">Key component of the cytosolic iron-sulfur protein assembly (CIA) complex, a multiprotein complex that mediates the incorporation of iron-sulfur cluster into apoproteins specifically involved in DNA metabolism and genomic integrity. In the CIA complex, MMS19 acts as an adapter between early-acting CIA components and a subset of cellular target iron-sulfur proteins.</text>
</comment>
<evidence type="ECO:0000259" key="5">
    <source>
        <dbReference type="Pfam" id="PF12460"/>
    </source>
</evidence>
<sequence length="1017" mass="112235">MAASAEYVKHIESYVDSSSSATQQAASVDAIAALLKNDMLTVEALVKEMEMYLTTTDSIIRARGILLLGELLTKLASKLLDNATIHSLIGFFTERLADWRALRGALVGCLALMRRKSNVGSVTDSEARAVAQSLLENLQAQSLGQHDRKLCFELVECLLDDYPDAVVAMGDYLVYGVCESIDGEKDPQCLRLTFHIVEDLALLFPDPSGPLASFAEGLFEILGCYFPIHFTHPKGEDVDVKREELSRALMLAFAATPLFEPFAIPLLLEKLSSSLPSAKVESLKYLSYCAVKYGSDRMAKHVEALWSSLKDATLISAQASLPLESESLDGMGFQENEIVTEALRLLEKLIQQSNGLFLSFVLGDEDIKSAIITITSFNGYDDIPLQSKQRLHAIGCILSVSSKASIGSCNSVFESFFPHLMEALGLSVQNSSWNGHPDEPHVFTANLNFGSLYLSVEILAACRYLVVGSDELNSLPVSSHETWCSMLHSFCSSLTEVFCSTFLTSMNARTQKAYIQCGVKGLQILATFPESFSPVPKSIFENILLQLMSIILSDFNRTLLWKLALKSLGEIGSFINKYHESEKALIFEVTVIEKTASMISCEDSMMPFSLKMEVATCIGMTGLPFMLRIVEVMDKAISANLSEVYAHGNLKSAEFTIQLLECYCNKLFPWFDNAGGFEEVPLHFTVNLWNQIENSNSCSSGFQDKKLLGAIMAAMKYAVGCCMEESQTIIVQKAFRVLTSSSCFQLESLLGVTGDLLEGLRLTHDLDCVSCRDEWIISLFASVVIALCPETDIPHAKVILQLFLTTLLKGHVPSAHALGSLVNKLPLKINGTDISKDCSLEESMDLIFNSSLWGSCDNGSLRSCLGDGSEMDLSRLRLSSVNTRVHAIIGLAWMGKGLLMRGHEKVKDIIMTFLSCIMSHGNILTFPWKHDPLENSKEQEVLPLMKYAADAFQILMSDSEACLNRGFHATIRPLYKQRFFNTMMPILLSAIVRSNSSISRRKGFCYAFLFGALHTEA</sequence>
<evidence type="ECO:0000256" key="3">
    <source>
        <dbReference type="ARBA" id="ARBA00023242"/>
    </source>
</evidence>
<keyword evidence="8" id="KW-1185">Reference proteome</keyword>
<comment type="subcellular location">
    <subcellularLocation>
        <location evidence="1 4">Nucleus</location>
    </subcellularLocation>
</comment>
<dbReference type="InterPro" id="IPR024687">
    <property type="entry name" value="MMS19_C"/>
</dbReference>
<feature type="domain" description="MMS19 C-terminal" evidence="5">
    <location>
        <begin position="694"/>
        <end position="995"/>
    </location>
</feature>
<protein>
    <recommendedName>
        <fullName evidence="4">MMS19 nucleotide excision repair protein</fullName>
    </recommendedName>
</protein>
<dbReference type="GO" id="GO:0016226">
    <property type="term" value="P:iron-sulfur cluster assembly"/>
    <property type="evidence" value="ECO:0007669"/>
    <property type="project" value="UniProtKB-UniRule"/>
</dbReference>
<dbReference type="GO" id="GO:0097361">
    <property type="term" value="C:cytosolic [4Fe-4S] assembly targeting complex"/>
    <property type="evidence" value="ECO:0007669"/>
    <property type="project" value="UniProtKB-UniRule"/>
</dbReference>
<keyword evidence="4" id="KW-0227">DNA damage</keyword>
<organism evidence="7 8">
    <name type="scientific">Ilex paraguariensis</name>
    <name type="common">yerba mate</name>
    <dbReference type="NCBI Taxonomy" id="185542"/>
    <lineage>
        <taxon>Eukaryota</taxon>
        <taxon>Viridiplantae</taxon>
        <taxon>Streptophyta</taxon>
        <taxon>Embryophyta</taxon>
        <taxon>Tracheophyta</taxon>
        <taxon>Spermatophyta</taxon>
        <taxon>Magnoliopsida</taxon>
        <taxon>eudicotyledons</taxon>
        <taxon>Gunneridae</taxon>
        <taxon>Pentapetalae</taxon>
        <taxon>asterids</taxon>
        <taxon>campanulids</taxon>
        <taxon>Aquifoliales</taxon>
        <taxon>Aquifoliaceae</taxon>
        <taxon>Ilex</taxon>
    </lineage>
</organism>
<keyword evidence="2" id="KW-0677">Repeat</keyword>
<dbReference type="Pfam" id="PF14500">
    <property type="entry name" value="MMS19_N"/>
    <property type="match status" value="1"/>
</dbReference>
<dbReference type="GO" id="GO:0006281">
    <property type="term" value="P:DNA repair"/>
    <property type="evidence" value="ECO:0007669"/>
    <property type="project" value="UniProtKB-UniRule"/>
</dbReference>
<keyword evidence="4" id="KW-0234">DNA repair</keyword>
<name>A0ABC8S8G6_9AQUA</name>
<proteinExistence type="inferred from homology"/>